<evidence type="ECO:0008006" key="3">
    <source>
        <dbReference type="Google" id="ProtNLM"/>
    </source>
</evidence>
<gene>
    <name evidence="1" type="ORF">JTY93_19870</name>
</gene>
<dbReference type="RefSeq" id="WP_205479553.1">
    <property type="nucleotide sequence ID" value="NZ_CP070506.1"/>
</dbReference>
<accession>A0ABX7K7D5</accession>
<name>A0ABX7K7D5_9PSED</name>
<dbReference type="Proteomes" id="UP000663249">
    <property type="component" value="Chromosome"/>
</dbReference>
<keyword evidence="2" id="KW-1185">Reference proteome</keyword>
<organism evidence="1 2">
    <name type="scientific">Pseudomonas hygromyciniae</name>
    <dbReference type="NCBI Taxonomy" id="2812000"/>
    <lineage>
        <taxon>Bacteria</taxon>
        <taxon>Pseudomonadati</taxon>
        <taxon>Pseudomonadota</taxon>
        <taxon>Gammaproteobacteria</taxon>
        <taxon>Pseudomonadales</taxon>
        <taxon>Pseudomonadaceae</taxon>
        <taxon>Pseudomonas</taxon>
    </lineage>
</organism>
<evidence type="ECO:0000313" key="1">
    <source>
        <dbReference type="EMBL" id="QSB42432.1"/>
    </source>
</evidence>
<reference evidence="1 2" key="1">
    <citation type="submission" date="2021-02" db="EMBL/GenBank/DDBJ databases">
        <title>Genomic and phenotypic characterization of Pseudomonas hygromyciniae, a novel bacterial species discovered from a commercially purchased antibiotic vial.</title>
        <authorList>
            <person name="Turner T.L."/>
            <person name="Mitra S.D."/>
            <person name="Kochan T.J."/>
            <person name="Pincus N.B."/>
            <person name="Lebrun-Corbin M."/>
            <person name="Cheung B."/>
            <person name="Gatesy S.W."/>
            <person name="Afzal T."/>
            <person name="Ozer E.A."/>
            <person name="Hauser A.R."/>
        </authorList>
    </citation>
    <scope>NUCLEOTIDE SEQUENCE [LARGE SCALE GENOMIC DNA]</scope>
    <source>
        <strain evidence="1 2">SDM007</strain>
    </source>
</reference>
<sequence length="69" mass="7950">MTVKARAEAAYHRDSRRILATLIRLLGAFCRQLGSMKEARQAYEKALPQQMPEKRFIERRLATCTDSPV</sequence>
<proteinExistence type="predicted"/>
<protein>
    <recommendedName>
        <fullName evidence="3">Tetratricopeptide repeat protein</fullName>
    </recommendedName>
</protein>
<evidence type="ECO:0000313" key="2">
    <source>
        <dbReference type="Proteomes" id="UP000663249"/>
    </source>
</evidence>
<dbReference type="EMBL" id="CP070506">
    <property type="protein sequence ID" value="QSB42432.1"/>
    <property type="molecule type" value="Genomic_DNA"/>
</dbReference>